<keyword evidence="2" id="KW-1185">Reference proteome</keyword>
<organism evidence="1 2">
    <name type="scientific">Bauldia litoralis</name>
    <dbReference type="NCBI Taxonomy" id="665467"/>
    <lineage>
        <taxon>Bacteria</taxon>
        <taxon>Pseudomonadati</taxon>
        <taxon>Pseudomonadota</taxon>
        <taxon>Alphaproteobacteria</taxon>
        <taxon>Hyphomicrobiales</taxon>
        <taxon>Kaistiaceae</taxon>
        <taxon>Bauldia</taxon>
    </lineage>
</organism>
<dbReference type="STRING" id="665467.SAMN02982931_03766"/>
<accession>A0A1G6DUV9</accession>
<evidence type="ECO:0000313" key="2">
    <source>
        <dbReference type="Proteomes" id="UP000199071"/>
    </source>
</evidence>
<gene>
    <name evidence="1" type="ORF">SAMN02982931_03766</name>
</gene>
<proteinExistence type="predicted"/>
<reference evidence="1 2" key="1">
    <citation type="submission" date="2016-10" db="EMBL/GenBank/DDBJ databases">
        <authorList>
            <person name="de Groot N.N."/>
        </authorList>
    </citation>
    <scope>NUCLEOTIDE SEQUENCE [LARGE SCALE GENOMIC DNA]</scope>
    <source>
        <strain evidence="1 2">ATCC 35022</strain>
    </source>
</reference>
<dbReference type="AlphaFoldDB" id="A0A1G6DUV9"/>
<dbReference type="Proteomes" id="UP000199071">
    <property type="component" value="Unassembled WGS sequence"/>
</dbReference>
<sequence>MTAQVLIVPNRDFDTWEPKRTPPEAQAETWLNYLHMRHMLAHGSEAADAWRAGIEVVMIQDIKVIAVTERGVFSSKHWLVDYLNARLVFEVNLTIVSEDGKRMKHFRPAMPRMRRATPEDGGTSTILRMPPRCLR</sequence>
<dbReference type="RefSeq" id="WP_090878776.1">
    <property type="nucleotide sequence ID" value="NZ_FMXQ01000008.1"/>
</dbReference>
<dbReference type="EMBL" id="FMXQ01000008">
    <property type="protein sequence ID" value="SDB48585.1"/>
    <property type="molecule type" value="Genomic_DNA"/>
</dbReference>
<evidence type="ECO:0000313" key="1">
    <source>
        <dbReference type="EMBL" id="SDB48585.1"/>
    </source>
</evidence>
<protein>
    <submittedName>
        <fullName evidence="1">Uncharacterized protein</fullName>
    </submittedName>
</protein>
<name>A0A1G6DUV9_9HYPH</name>